<dbReference type="EMBL" id="BART01011059">
    <property type="protein sequence ID" value="GAG80249.1"/>
    <property type="molecule type" value="Genomic_DNA"/>
</dbReference>
<accession>X1AEC2</accession>
<gene>
    <name evidence="2" type="ORF">S01H4_23746</name>
</gene>
<keyword evidence="1" id="KW-0472">Membrane</keyword>
<protein>
    <submittedName>
        <fullName evidence="2">Uncharacterized protein</fullName>
    </submittedName>
</protein>
<sequence>MNKRDNMRIRKPCSDHILIITFMVGIAFSAPWITTYAGTDMVFADKQLPPGSISTDIKLNFEYLFEEPELNPDIMPSFYYNDFTITEDYLKTVEDPRLFIGVSDMNTGIDAVSVNVTFRIYSLNVTEYEGMTASERLSYIYSDVTVITNSSLNRDNLLEYIYLPDEVADYTWELQFTAPQKTNVWSANTRVVISFYSIYPVHIWGTDNYGGDIYILEVDQ</sequence>
<organism evidence="2">
    <name type="scientific">marine sediment metagenome</name>
    <dbReference type="NCBI Taxonomy" id="412755"/>
    <lineage>
        <taxon>unclassified sequences</taxon>
        <taxon>metagenomes</taxon>
        <taxon>ecological metagenomes</taxon>
    </lineage>
</organism>
<reference evidence="2" key="1">
    <citation type="journal article" date="2014" name="Front. Microbiol.">
        <title>High frequency of phylogenetically diverse reductive dehalogenase-homologous genes in deep subseafloor sedimentary metagenomes.</title>
        <authorList>
            <person name="Kawai M."/>
            <person name="Futagami T."/>
            <person name="Toyoda A."/>
            <person name="Takaki Y."/>
            <person name="Nishi S."/>
            <person name="Hori S."/>
            <person name="Arai W."/>
            <person name="Tsubouchi T."/>
            <person name="Morono Y."/>
            <person name="Uchiyama I."/>
            <person name="Ito T."/>
            <person name="Fujiyama A."/>
            <person name="Inagaki F."/>
            <person name="Takami H."/>
        </authorList>
    </citation>
    <scope>NUCLEOTIDE SEQUENCE</scope>
    <source>
        <strain evidence="2">Expedition CK06-06</strain>
    </source>
</reference>
<proteinExistence type="predicted"/>
<dbReference type="AlphaFoldDB" id="X1AEC2"/>
<name>X1AEC2_9ZZZZ</name>
<feature type="transmembrane region" description="Helical" evidence="1">
    <location>
        <begin position="12"/>
        <end position="33"/>
    </location>
</feature>
<keyword evidence="1" id="KW-0812">Transmembrane</keyword>
<evidence type="ECO:0000256" key="1">
    <source>
        <dbReference type="SAM" id="Phobius"/>
    </source>
</evidence>
<keyword evidence="1" id="KW-1133">Transmembrane helix</keyword>
<evidence type="ECO:0000313" key="2">
    <source>
        <dbReference type="EMBL" id="GAG80249.1"/>
    </source>
</evidence>
<comment type="caution">
    <text evidence="2">The sequence shown here is derived from an EMBL/GenBank/DDBJ whole genome shotgun (WGS) entry which is preliminary data.</text>
</comment>